<evidence type="ECO:0000256" key="5">
    <source>
        <dbReference type="ARBA" id="ARBA00025933"/>
    </source>
</evidence>
<dbReference type="InterPro" id="IPR010930">
    <property type="entry name" value="Flg_bb/hook_C_dom"/>
</dbReference>
<evidence type="ECO:0000313" key="9">
    <source>
        <dbReference type="EMBL" id="RLQ95750.1"/>
    </source>
</evidence>
<protein>
    <recommendedName>
        <fullName evidence="3 6">Flagellar basal-body rod protein FlgC</fullName>
    </recommendedName>
</protein>
<keyword evidence="4 6" id="KW-0975">Bacterial flagellum</keyword>
<dbReference type="InterPro" id="IPR001444">
    <property type="entry name" value="Flag_bb_rod_N"/>
</dbReference>
<reference evidence="9 10" key="1">
    <citation type="submission" date="2018-10" db="EMBL/GenBank/DDBJ databases">
        <title>Falsibacillus sp. genome draft.</title>
        <authorList>
            <person name="Shi S."/>
        </authorList>
    </citation>
    <scope>NUCLEOTIDE SEQUENCE [LARGE SCALE GENOMIC DNA]</scope>
    <source>
        <strain evidence="9 10">GY 10110</strain>
    </source>
</reference>
<dbReference type="InterPro" id="IPR006299">
    <property type="entry name" value="FlgC"/>
</dbReference>
<comment type="caution">
    <text evidence="9">The sequence shown here is derived from an EMBL/GenBank/DDBJ whole genome shotgun (WGS) entry which is preliminary data.</text>
</comment>
<dbReference type="PANTHER" id="PTHR30435">
    <property type="entry name" value="FLAGELLAR PROTEIN"/>
    <property type="match status" value="1"/>
</dbReference>
<evidence type="ECO:0000256" key="1">
    <source>
        <dbReference type="ARBA" id="ARBA00004117"/>
    </source>
</evidence>
<name>A0A3L7JYY6_9BACI</name>
<dbReference type="EMBL" id="RCVZ01000005">
    <property type="protein sequence ID" value="RLQ95750.1"/>
    <property type="molecule type" value="Genomic_DNA"/>
</dbReference>
<feature type="domain" description="Flagellar basal-body/hook protein C-terminal" evidence="8">
    <location>
        <begin position="115"/>
        <end position="157"/>
    </location>
</feature>
<evidence type="ECO:0000259" key="8">
    <source>
        <dbReference type="Pfam" id="PF06429"/>
    </source>
</evidence>
<dbReference type="AlphaFoldDB" id="A0A3L7JYY6"/>
<keyword evidence="10" id="KW-1185">Reference proteome</keyword>
<feature type="domain" description="Flagellar basal body rod protein N-terminal" evidence="7">
    <location>
        <begin position="7"/>
        <end position="35"/>
    </location>
</feature>
<dbReference type="GO" id="GO:0030694">
    <property type="term" value="C:bacterial-type flagellum basal body, rod"/>
    <property type="evidence" value="ECO:0007669"/>
    <property type="project" value="UniProtKB-UniRule"/>
</dbReference>
<proteinExistence type="inferred from homology"/>
<keyword evidence="9" id="KW-0282">Flagellum</keyword>
<dbReference type="OrthoDB" id="9794148at2"/>
<keyword evidence="9" id="KW-0969">Cilium</keyword>
<comment type="similarity">
    <text evidence="2">Belongs to the flagella basal body rod proteins family.</text>
</comment>
<evidence type="ECO:0000259" key="7">
    <source>
        <dbReference type="Pfam" id="PF00460"/>
    </source>
</evidence>
<gene>
    <name evidence="9" type="primary">flgC</name>
    <name evidence="9" type="ORF">D9X91_08985</name>
</gene>
<evidence type="ECO:0000256" key="4">
    <source>
        <dbReference type="ARBA" id="ARBA00023143"/>
    </source>
</evidence>
<dbReference type="RefSeq" id="WP_121680276.1">
    <property type="nucleotide sequence ID" value="NZ_RCVZ01000005.1"/>
</dbReference>
<dbReference type="Pfam" id="PF06429">
    <property type="entry name" value="Flg_bbr_C"/>
    <property type="match status" value="1"/>
</dbReference>
<dbReference type="PROSITE" id="PS00588">
    <property type="entry name" value="FLAGELLA_BB_ROD"/>
    <property type="match status" value="1"/>
</dbReference>
<dbReference type="Proteomes" id="UP000276770">
    <property type="component" value="Unassembled WGS sequence"/>
</dbReference>
<comment type="subcellular location">
    <subcellularLocation>
        <location evidence="1 6">Bacterial flagellum basal body</location>
    </subcellularLocation>
</comment>
<sequence>MNMFHSMNVTSSALTAQRLRMDVISSNMANVDTTRGEYKKDEVVNGKLVKAHWEPYRRKTVELAPKDASFNSLLNTAMGNGGTIGDGVKVSRIKEDTTTPFKKVYDPSNPDADKDGFVNMPNVDPLREMVDLISATRSYEANVTVFNSSKAMMMKSLEIGR</sequence>
<organism evidence="9 10">
    <name type="scientific">Falsibacillus albus</name>
    <dbReference type="NCBI Taxonomy" id="2478915"/>
    <lineage>
        <taxon>Bacteria</taxon>
        <taxon>Bacillati</taxon>
        <taxon>Bacillota</taxon>
        <taxon>Bacilli</taxon>
        <taxon>Bacillales</taxon>
        <taxon>Bacillaceae</taxon>
        <taxon>Falsibacillus</taxon>
    </lineage>
</organism>
<accession>A0A3L7JYY6</accession>
<dbReference type="Pfam" id="PF00460">
    <property type="entry name" value="Flg_bb_rod"/>
    <property type="match status" value="1"/>
</dbReference>
<dbReference type="GO" id="GO:0071978">
    <property type="term" value="P:bacterial-type flagellum-dependent swarming motility"/>
    <property type="evidence" value="ECO:0007669"/>
    <property type="project" value="TreeGrafter"/>
</dbReference>
<evidence type="ECO:0000256" key="6">
    <source>
        <dbReference type="RuleBase" id="RU362062"/>
    </source>
</evidence>
<evidence type="ECO:0000256" key="3">
    <source>
        <dbReference type="ARBA" id="ARBA00017941"/>
    </source>
</evidence>
<comment type="subunit">
    <text evidence="5 6">The basal body constitutes a major portion of the flagellar organelle and consists of four rings (L,P,S, and M) mounted on a central rod. The rod consists of about 26 subunits of FlgG in the distal portion, and FlgB, FlgC and FlgF are thought to build up the proximal portion of the rod with about 6 subunits each.</text>
</comment>
<evidence type="ECO:0000313" key="10">
    <source>
        <dbReference type="Proteomes" id="UP000276770"/>
    </source>
</evidence>
<dbReference type="InterPro" id="IPR019776">
    <property type="entry name" value="Flagellar_basal_body_rod_CS"/>
</dbReference>
<keyword evidence="9" id="KW-0966">Cell projection</keyword>
<dbReference type="NCBIfam" id="TIGR01395">
    <property type="entry name" value="FlgC"/>
    <property type="match status" value="1"/>
</dbReference>
<evidence type="ECO:0000256" key="2">
    <source>
        <dbReference type="ARBA" id="ARBA00009677"/>
    </source>
</evidence>
<dbReference type="PANTHER" id="PTHR30435:SF2">
    <property type="entry name" value="FLAGELLAR BASAL-BODY ROD PROTEIN FLGC"/>
    <property type="match status" value="1"/>
</dbReference>